<evidence type="ECO:0000256" key="10">
    <source>
        <dbReference type="SAM" id="SignalP"/>
    </source>
</evidence>
<evidence type="ECO:0000313" key="13">
    <source>
        <dbReference type="Proteomes" id="UP000472263"/>
    </source>
</evidence>
<dbReference type="SMART" id="SM00409">
    <property type="entry name" value="IG"/>
    <property type="match status" value="1"/>
</dbReference>
<dbReference type="InterPro" id="IPR036179">
    <property type="entry name" value="Ig-like_dom_sf"/>
</dbReference>
<accession>A0A667ZBE8</accession>
<comment type="similarity">
    <text evidence="9">Belongs to the immunoglobulin superfamily. TIM family.</text>
</comment>
<evidence type="ECO:0000313" key="12">
    <source>
        <dbReference type="Ensembl" id="ENSMMDP00005033364.1"/>
    </source>
</evidence>
<proteinExistence type="inferred from homology"/>
<dbReference type="SUPFAM" id="SSF48726">
    <property type="entry name" value="Immunoglobulin"/>
    <property type="match status" value="1"/>
</dbReference>
<feature type="domain" description="Ig-like" evidence="11">
    <location>
        <begin position="19"/>
        <end position="120"/>
    </location>
</feature>
<dbReference type="Proteomes" id="UP000472263">
    <property type="component" value="Chromosome 14"/>
</dbReference>
<evidence type="ECO:0000256" key="4">
    <source>
        <dbReference type="ARBA" id="ARBA00022989"/>
    </source>
</evidence>
<keyword evidence="6" id="KW-1015">Disulfide bond</keyword>
<reference evidence="12" key="2">
    <citation type="submission" date="2025-08" db="UniProtKB">
        <authorList>
            <consortium name="Ensembl"/>
        </authorList>
    </citation>
    <scope>IDENTIFICATION</scope>
</reference>
<evidence type="ECO:0000256" key="5">
    <source>
        <dbReference type="ARBA" id="ARBA00023136"/>
    </source>
</evidence>
<dbReference type="AlphaFoldDB" id="A0A667ZBE8"/>
<dbReference type="InterPro" id="IPR013783">
    <property type="entry name" value="Ig-like_fold"/>
</dbReference>
<dbReference type="Gene3D" id="2.60.40.10">
    <property type="entry name" value="Immunoglobulins"/>
    <property type="match status" value="1"/>
</dbReference>
<sequence length="126" mass="14003">LLLLLYILRLLLLIDGVAGQSVTLPCKYDLKTQGSSAVCWGRGAIPTYGCSDQIIATDGTKVREETRRSNRYQLLGKLDHGDVSLTILNATERDSGQYGCRVQVSGWFNDEKYHIELTITKGDIHC</sequence>
<dbReference type="Ensembl" id="ENSMMDT00005034105.1">
    <property type="protein sequence ID" value="ENSMMDP00005033364.1"/>
    <property type="gene ID" value="ENSMMDG00005015708.1"/>
</dbReference>
<name>A0A667ZBE8_9TELE</name>
<dbReference type="GO" id="GO:0043277">
    <property type="term" value="P:apoptotic cell clearance"/>
    <property type="evidence" value="ECO:0007669"/>
    <property type="project" value="TreeGrafter"/>
</dbReference>
<protein>
    <recommendedName>
        <fullName evidence="11">Ig-like domain-containing protein</fullName>
    </recommendedName>
</protein>
<feature type="chain" id="PRO_5025542883" description="Ig-like domain-containing protein" evidence="10">
    <location>
        <begin position="20"/>
        <end position="126"/>
    </location>
</feature>
<dbReference type="PROSITE" id="PS50835">
    <property type="entry name" value="IG_LIKE"/>
    <property type="match status" value="1"/>
</dbReference>
<dbReference type="Pfam" id="PF07686">
    <property type="entry name" value="V-set"/>
    <property type="match status" value="1"/>
</dbReference>
<evidence type="ECO:0000256" key="1">
    <source>
        <dbReference type="ARBA" id="ARBA00004479"/>
    </source>
</evidence>
<evidence type="ECO:0000256" key="8">
    <source>
        <dbReference type="ARBA" id="ARBA00023319"/>
    </source>
</evidence>
<evidence type="ECO:0000259" key="11">
    <source>
        <dbReference type="PROSITE" id="PS50835"/>
    </source>
</evidence>
<evidence type="ECO:0000256" key="7">
    <source>
        <dbReference type="ARBA" id="ARBA00023180"/>
    </source>
</evidence>
<keyword evidence="3 10" id="KW-0732">Signal</keyword>
<feature type="signal peptide" evidence="10">
    <location>
        <begin position="1"/>
        <end position="19"/>
    </location>
</feature>
<comment type="subcellular location">
    <subcellularLocation>
        <location evidence="1">Membrane</location>
        <topology evidence="1">Single-pass type I membrane protein</topology>
    </subcellularLocation>
</comment>
<dbReference type="InterPro" id="IPR003599">
    <property type="entry name" value="Ig_sub"/>
</dbReference>
<dbReference type="InterPro" id="IPR013106">
    <property type="entry name" value="Ig_V-set"/>
</dbReference>
<dbReference type="GO" id="GO:0060097">
    <property type="term" value="P:cytoskeletal rearrangement involved in phagocytosis, engulfment"/>
    <property type="evidence" value="ECO:0007669"/>
    <property type="project" value="TreeGrafter"/>
</dbReference>
<keyword evidence="5" id="KW-0472">Membrane</keyword>
<evidence type="ECO:0000256" key="9">
    <source>
        <dbReference type="ARBA" id="ARBA00038203"/>
    </source>
</evidence>
<dbReference type="PANTHER" id="PTHR46608:SF3">
    <property type="entry name" value="T-CELL IMMUNOGLOBULIN AND MUCIN DOMAIN-CONTAINING PROTEIN 4"/>
    <property type="match status" value="1"/>
</dbReference>
<dbReference type="GO" id="GO:0001786">
    <property type="term" value="F:phosphatidylserine binding"/>
    <property type="evidence" value="ECO:0007669"/>
    <property type="project" value="TreeGrafter"/>
</dbReference>
<evidence type="ECO:0000256" key="6">
    <source>
        <dbReference type="ARBA" id="ARBA00023157"/>
    </source>
</evidence>
<reference evidence="12" key="1">
    <citation type="submission" date="2019-06" db="EMBL/GenBank/DDBJ databases">
        <authorList>
            <consortium name="Wellcome Sanger Institute Data Sharing"/>
        </authorList>
    </citation>
    <scope>NUCLEOTIDE SEQUENCE [LARGE SCALE GENOMIC DNA]</scope>
</reference>
<keyword evidence="8" id="KW-0393">Immunoglobulin domain</keyword>
<keyword evidence="7" id="KW-0325">Glycoprotein</keyword>
<dbReference type="InParanoid" id="A0A667ZBE8"/>
<dbReference type="GO" id="GO:0016020">
    <property type="term" value="C:membrane"/>
    <property type="evidence" value="ECO:0007669"/>
    <property type="project" value="UniProtKB-SubCell"/>
</dbReference>
<organism evidence="12 13">
    <name type="scientific">Myripristis murdjan</name>
    <name type="common">pinecone soldierfish</name>
    <dbReference type="NCBI Taxonomy" id="586833"/>
    <lineage>
        <taxon>Eukaryota</taxon>
        <taxon>Metazoa</taxon>
        <taxon>Chordata</taxon>
        <taxon>Craniata</taxon>
        <taxon>Vertebrata</taxon>
        <taxon>Euteleostomi</taxon>
        <taxon>Actinopterygii</taxon>
        <taxon>Neopterygii</taxon>
        <taxon>Teleostei</taxon>
        <taxon>Neoteleostei</taxon>
        <taxon>Acanthomorphata</taxon>
        <taxon>Holocentriformes</taxon>
        <taxon>Holocentridae</taxon>
        <taxon>Myripristis</taxon>
    </lineage>
</organism>
<reference evidence="12" key="3">
    <citation type="submission" date="2025-09" db="UniProtKB">
        <authorList>
            <consortium name="Ensembl"/>
        </authorList>
    </citation>
    <scope>IDENTIFICATION</scope>
</reference>
<evidence type="ECO:0000256" key="2">
    <source>
        <dbReference type="ARBA" id="ARBA00022692"/>
    </source>
</evidence>
<dbReference type="InterPro" id="IPR007110">
    <property type="entry name" value="Ig-like_dom"/>
</dbReference>
<keyword evidence="2" id="KW-0812">Transmembrane</keyword>
<keyword evidence="13" id="KW-1185">Reference proteome</keyword>
<dbReference type="PANTHER" id="PTHR46608">
    <property type="entry name" value="T-CELL IMMUNOGLOBULIN AND MUCIN DOMAIN-CONTAINING PROTEIN 4"/>
    <property type="match status" value="1"/>
</dbReference>
<keyword evidence="4" id="KW-1133">Transmembrane helix</keyword>
<dbReference type="GeneTree" id="ENSGT00940000163509"/>
<evidence type="ECO:0000256" key="3">
    <source>
        <dbReference type="ARBA" id="ARBA00022729"/>
    </source>
</evidence>
<dbReference type="FunFam" id="2.60.40.10:FF:000774">
    <property type="entry name" value="Hepatitis A virus cellular receptor 1"/>
    <property type="match status" value="1"/>
</dbReference>